<gene>
    <name evidence="15" type="ORF">THITH_13255</name>
</gene>
<dbReference type="Pfam" id="PF01618">
    <property type="entry name" value="MotA_ExbB"/>
    <property type="match status" value="1"/>
</dbReference>
<keyword evidence="9 13" id="KW-1133">Transmembrane helix</keyword>
<keyword evidence="6" id="KW-0997">Cell inner membrane</keyword>
<keyword evidence="16" id="KW-1185">Reference proteome</keyword>
<evidence type="ECO:0000256" key="13">
    <source>
        <dbReference type="SAM" id="Phobius"/>
    </source>
</evidence>
<comment type="function">
    <text evidence="11">Involved in the TonB-dependent energy-dependent transport of various receptor-bound substrates. Protects ExbD from proteolytic degradation and functionally stabilizes TonB.</text>
</comment>
<comment type="subunit">
    <text evidence="2">The accessory proteins ExbB and ExbD seem to form a complex with TonB.</text>
</comment>
<comment type="subcellular location">
    <subcellularLocation>
        <location evidence="1">Cell inner membrane</location>
        <topology evidence="1">Multi-pass membrane protein</topology>
    </subcellularLocation>
    <subcellularLocation>
        <location evidence="12">Membrane</location>
        <topology evidence="12">Multi-pass membrane protein</topology>
    </subcellularLocation>
</comment>
<evidence type="ECO:0000256" key="7">
    <source>
        <dbReference type="ARBA" id="ARBA00022692"/>
    </source>
</evidence>
<evidence type="ECO:0000256" key="2">
    <source>
        <dbReference type="ARBA" id="ARBA00011471"/>
    </source>
</evidence>
<comment type="similarity">
    <text evidence="12">Belongs to the exbB/tolQ family.</text>
</comment>
<evidence type="ECO:0000313" key="16">
    <source>
        <dbReference type="Proteomes" id="UP000005289"/>
    </source>
</evidence>
<evidence type="ECO:0000256" key="8">
    <source>
        <dbReference type="ARBA" id="ARBA00022927"/>
    </source>
</evidence>
<feature type="transmembrane region" description="Helical" evidence="13">
    <location>
        <begin position="113"/>
        <end position="136"/>
    </location>
</feature>
<feature type="transmembrane region" description="Helical" evidence="13">
    <location>
        <begin position="15"/>
        <end position="37"/>
    </location>
</feature>
<keyword evidence="10 13" id="KW-0472">Membrane</keyword>
<dbReference type="Proteomes" id="UP000005289">
    <property type="component" value="Chromosome"/>
</dbReference>
<dbReference type="PANTHER" id="PTHR30625:SF14">
    <property type="entry name" value="BIOPOLYMER TRANSPORT PROTEIN EXBB"/>
    <property type="match status" value="1"/>
</dbReference>
<dbReference type="GO" id="GO:0005886">
    <property type="term" value="C:plasma membrane"/>
    <property type="evidence" value="ECO:0007669"/>
    <property type="project" value="UniProtKB-SubCell"/>
</dbReference>
<dbReference type="PANTHER" id="PTHR30625">
    <property type="entry name" value="PROTEIN TOLQ"/>
    <property type="match status" value="1"/>
</dbReference>
<dbReference type="EMBL" id="CP007029">
    <property type="protein sequence ID" value="AHE99067.1"/>
    <property type="molecule type" value="Genomic_DNA"/>
</dbReference>
<evidence type="ECO:0000256" key="9">
    <source>
        <dbReference type="ARBA" id="ARBA00022989"/>
    </source>
</evidence>
<protein>
    <recommendedName>
        <fullName evidence="3">Biopolymer transport protein ExbB</fullName>
    </recommendedName>
</protein>
<evidence type="ECO:0000313" key="15">
    <source>
        <dbReference type="EMBL" id="AHE99067.1"/>
    </source>
</evidence>
<reference evidence="15 16" key="1">
    <citation type="submission" date="2013-12" db="EMBL/GenBank/DDBJ databases">
        <authorList>
            <consortium name="DOE Joint Genome Institute"/>
            <person name="Muyzer G."/>
            <person name="Huntemann M."/>
            <person name="Han J."/>
            <person name="Chen A."/>
            <person name="Kyrpides N."/>
            <person name="Mavromatis K."/>
            <person name="Markowitz V."/>
            <person name="Palaniappan K."/>
            <person name="Ivanova N."/>
            <person name="Schaumberg A."/>
            <person name="Pati A."/>
            <person name="Liolios K."/>
            <person name="Nordberg H.P."/>
            <person name="Cantor M.N."/>
            <person name="Hua S.X."/>
            <person name="Woyke T."/>
        </authorList>
    </citation>
    <scope>NUCLEOTIDE SEQUENCE [LARGE SCALE GENOMIC DNA]</scope>
    <source>
        <strain evidence="15 16">ARh 1</strain>
    </source>
</reference>
<dbReference type="AlphaFoldDB" id="W0DP83"/>
<organism evidence="15 16">
    <name type="scientific">Thioalkalivibrio paradoxus ARh 1</name>
    <dbReference type="NCBI Taxonomy" id="713585"/>
    <lineage>
        <taxon>Bacteria</taxon>
        <taxon>Pseudomonadati</taxon>
        <taxon>Pseudomonadota</taxon>
        <taxon>Gammaproteobacteria</taxon>
        <taxon>Chromatiales</taxon>
        <taxon>Ectothiorhodospiraceae</taxon>
        <taxon>Thioalkalivibrio</taxon>
    </lineage>
</organism>
<evidence type="ECO:0000259" key="14">
    <source>
        <dbReference type="Pfam" id="PF01618"/>
    </source>
</evidence>
<feature type="domain" description="MotA/TolQ/ExbB proton channel" evidence="14">
    <location>
        <begin position="86"/>
        <end position="193"/>
    </location>
</feature>
<dbReference type="KEGG" id="tti:THITH_13255"/>
<keyword evidence="8 12" id="KW-0653">Protein transport</keyword>
<evidence type="ECO:0000256" key="4">
    <source>
        <dbReference type="ARBA" id="ARBA00022448"/>
    </source>
</evidence>
<keyword evidence="7 13" id="KW-0812">Transmembrane</keyword>
<dbReference type="OrthoDB" id="9805133at2"/>
<dbReference type="InterPro" id="IPR050790">
    <property type="entry name" value="ExbB/TolQ_transport"/>
</dbReference>
<name>W0DP83_9GAMM</name>
<keyword evidence="5" id="KW-1003">Cell membrane</keyword>
<evidence type="ECO:0000256" key="6">
    <source>
        <dbReference type="ARBA" id="ARBA00022519"/>
    </source>
</evidence>
<evidence type="ECO:0000256" key="1">
    <source>
        <dbReference type="ARBA" id="ARBA00004429"/>
    </source>
</evidence>
<dbReference type="RefSeq" id="WP_006748541.1">
    <property type="nucleotide sequence ID" value="NZ_CP007029.1"/>
</dbReference>
<evidence type="ECO:0000256" key="12">
    <source>
        <dbReference type="RuleBase" id="RU004057"/>
    </source>
</evidence>
<evidence type="ECO:0000256" key="5">
    <source>
        <dbReference type="ARBA" id="ARBA00022475"/>
    </source>
</evidence>
<dbReference type="STRING" id="713585.THITH_13255"/>
<keyword evidence="4 12" id="KW-0813">Transport</keyword>
<dbReference type="InterPro" id="IPR002898">
    <property type="entry name" value="MotA_ExbB_proton_chnl"/>
</dbReference>
<dbReference type="GO" id="GO:0017038">
    <property type="term" value="P:protein import"/>
    <property type="evidence" value="ECO:0007669"/>
    <property type="project" value="TreeGrafter"/>
</dbReference>
<evidence type="ECO:0000256" key="3">
    <source>
        <dbReference type="ARBA" id="ARBA00022093"/>
    </source>
</evidence>
<evidence type="ECO:0000256" key="10">
    <source>
        <dbReference type="ARBA" id="ARBA00023136"/>
    </source>
</evidence>
<proteinExistence type="inferred from homology"/>
<accession>W0DP83</accession>
<feature type="transmembrane region" description="Helical" evidence="13">
    <location>
        <begin position="161"/>
        <end position="182"/>
    </location>
</feature>
<sequence>MDGDLWLGWWGHADLVVRGVFLLLVALSVLSWTVILYKGVQFRRVFTIEQRGAAALSEWSSEGLGNVLRPGSPSSRVLADLRWAHLRGTDRDDLRDLVAHRVRSQRARLETGLVALATTGNTAPFIGLLGTVWGIMHALQALGGAGGAISMDLIAGPVAEALVATAAGLFTAIPAVVGYNLLLRRLRRIMGVLEGNALQMLACSGLPGDGMAAPAAPLRPGRAV</sequence>
<dbReference type="HOGENOM" id="CLU_053325_2_2_6"/>
<evidence type="ECO:0000256" key="11">
    <source>
        <dbReference type="ARBA" id="ARBA00024816"/>
    </source>
</evidence>